<sequence length="212" mass="23830">MRHIILTMILAIAGFTTAGAQTFLQHLQQRQQGQGMVTVNESRGIDSLVNNILPPVSERKTDKSSKKDSEKISDKDKHDSAKNETDKHDSAGKEPDRTRTEYKRHEPTTDENVTVDKRKKVMVNGHRANGYRVQVYRGGGTRDAKQKAQSIGNKLKNSFPGQPVYVHFYSPNWIVRMGNFRSQEEAVRVLRQVKNAGFGSATLVRGPITVSR</sequence>
<reference evidence="4 5" key="1">
    <citation type="submission" date="2018-12" db="EMBL/GenBank/DDBJ databases">
        <title>Genome sequencing of Prevotella sp. KCOM 3155 (= JS262).</title>
        <authorList>
            <person name="Kook J.-K."/>
            <person name="Park S.-N."/>
            <person name="Lim Y.K."/>
        </authorList>
    </citation>
    <scope>NUCLEOTIDE SEQUENCE [LARGE SCALE GENOMIC DNA]</scope>
    <source>
        <strain evidence="4 5">KCOM 3155</strain>
    </source>
</reference>
<feature type="signal peptide" evidence="2">
    <location>
        <begin position="1"/>
        <end position="20"/>
    </location>
</feature>
<evidence type="ECO:0000256" key="1">
    <source>
        <dbReference type="SAM" id="MobiDB-lite"/>
    </source>
</evidence>
<organism evidence="4 5">
    <name type="scientific">Prevotella koreensis</name>
    <dbReference type="NCBI Taxonomy" id="2490854"/>
    <lineage>
        <taxon>Bacteria</taxon>
        <taxon>Pseudomonadati</taxon>
        <taxon>Bacteroidota</taxon>
        <taxon>Bacteroidia</taxon>
        <taxon>Bacteroidales</taxon>
        <taxon>Prevotellaceae</taxon>
        <taxon>Prevotella</taxon>
    </lineage>
</organism>
<keyword evidence="5" id="KW-1185">Reference proteome</keyword>
<dbReference type="AlphaFoldDB" id="A0A3S0RAM9"/>
<feature type="chain" id="PRO_5018582011" evidence="2">
    <location>
        <begin position="21"/>
        <end position="212"/>
    </location>
</feature>
<dbReference type="InterPro" id="IPR036680">
    <property type="entry name" value="SPOR-like_sf"/>
</dbReference>
<gene>
    <name evidence="4" type="ORF">EHV08_06180</name>
</gene>
<dbReference type="Proteomes" id="UP000278983">
    <property type="component" value="Unassembled WGS sequence"/>
</dbReference>
<dbReference type="GO" id="GO:0042834">
    <property type="term" value="F:peptidoglycan binding"/>
    <property type="evidence" value="ECO:0007669"/>
    <property type="project" value="InterPro"/>
</dbReference>
<evidence type="ECO:0000256" key="2">
    <source>
        <dbReference type="SAM" id="SignalP"/>
    </source>
</evidence>
<dbReference type="Pfam" id="PF05036">
    <property type="entry name" value="SPOR"/>
    <property type="match status" value="1"/>
</dbReference>
<evidence type="ECO:0000313" key="4">
    <source>
        <dbReference type="EMBL" id="RUL59384.1"/>
    </source>
</evidence>
<dbReference type="OrthoDB" id="2473397at2"/>
<evidence type="ECO:0000313" key="5">
    <source>
        <dbReference type="Proteomes" id="UP000278983"/>
    </source>
</evidence>
<evidence type="ECO:0000259" key="3">
    <source>
        <dbReference type="PROSITE" id="PS51724"/>
    </source>
</evidence>
<feature type="compositionally biased region" description="Basic and acidic residues" evidence="1">
    <location>
        <begin position="57"/>
        <end position="108"/>
    </location>
</feature>
<dbReference type="RefSeq" id="WP_126678542.1">
    <property type="nucleotide sequence ID" value="NZ_CAUTIM010000009.1"/>
</dbReference>
<dbReference type="PROSITE" id="PS51724">
    <property type="entry name" value="SPOR"/>
    <property type="match status" value="1"/>
</dbReference>
<comment type="caution">
    <text evidence="4">The sequence shown here is derived from an EMBL/GenBank/DDBJ whole genome shotgun (WGS) entry which is preliminary data.</text>
</comment>
<name>A0A3S0RAM9_9BACT</name>
<keyword evidence="2" id="KW-0732">Signal</keyword>
<dbReference type="SUPFAM" id="SSF110997">
    <property type="entry name" value="Sporulation related repeat"/>
    <property type="match status" value="1"/>
</dbReference>
<dbReference type="Gene3D" id="3.30.70.1070">
    <property type="entry name" value="Sporulation related repeat"/>
    <property type="match status" value="1"/>
</dbReference>
<dbReference type="InterPro" id="IPR007730">
    <property type="entry name" value="SPOR-like_dom"/>
</dbReference>
<feature type="region of interest" description="Disordered" evidence="1">
    <location>
        <begin position="52"/>
        <end position="113"/>
    </location>
</feature>
<accession>A0A3S0RAM9</accession>
<feature type="domain" description="SPOR" evidence="3">
    <location>
        <begin position="125"/>
        <end position="205"/>
    </location>
</feature>
<protein>
    <submittedName>
        <fullName evidence="4">SPOR domain-containing protein</fullName>
    </submittedName>
</protein>
<dbReference type="EMBL" id="RYYU01000001">
    <property type="protein sequence ID" value="RUL59384.1"/>
    <property type="molecule type" value="Genomic_DNA"/>
</dbReference>
<proteinExistence type="predicted"/>